<dbReference type="RefSeq" id="WP_305108810.1">
    <property type="nucleotide sequence ID" value="NZ_JAUTWS010000142.1"/>
</dbReference>
<proteinExistence type="predicted"/>
<evidence type="ECO:0000313" key="2">
    <source>
        <dbReference type="Proteomes" id="UP001243009"/>
    </source>
</evidence>
<sequence length="459" mass="49930">MPKLVWRVKLVAELEPGVVSETEVARIERDEVASLADLGLRLEEAKRLTAALQAEIVPAQVTTVGERRRWCAACGQLLASKGHYQATFRSLFGAVPVRVRRLLVCPCHGPGEPKSFAALELGGGTVAPELACVTARYAALAPFGKVAALLSELLPIGGAVNAGTVRNRTQRVGQEVVQLPMAAAVTRPAVRPGGAVVVGLDGGYVRSRHPEVGRHFEVVAGKVIDADGQQHRFALVRDGQAGSAVTLRQALAAAGVTAATPATVLCDGDAGLWRLQREVLPGATPVLDWWHAAVRFEHAIRVGRRLEAPLANRAERDLERAKWRLWHGRWAGCRAKLTALLRWTRRADVVEAAESNRLQRHVTDLLGYLERNEGALVPYAARRRRGLPISTAFVESAVNEIVAKRMNKSQQMRWSRATVQPFLDVRTAVLNGTLEDAIRQRYPGFRPPAGQQQSMAKAA</sequence>
<organism evidence="1 2">
    <name type="scientific">Paracraurococcus lichenis</name>
    <dbReference type="NCBI Taxonomy" id="3064888"/>
    <lineage>
        <taxon>Bacteria</taxon>
        <taxon>Pseudomonadati</taxon>
        <taxon>Pseudomonadota</taxon>
        <taxon>Alphaproteobacteria</taxon>
        <taxon>Acetobacterales</taxon>
        <taxon>Roseomonadaceae</taxon>
        <taxon>Paracraurococcus</taxon>
    </lineage>
</organism>
<protein>
    <submittedName>
        <fullName evidence="1">ISKra4 family transposase</fullName>
    </submittedName>
</protein>
<gene>
    <name evidence="1" type="ORF">Q7A36_37010</name>
</gene>
<reference evidence="1 2" key="1">
    <citation type="submission" date="2023-08" db="EMBL/GenBank/DDBJ databases">
        <title>The draft genome sequence of Paracraurococcus sp. LOR1-02.</title>
        <authorList>
            <person name="Kingkaew E."/>
            <person name="Tanasupawat S."/>
        </authorList>
    </citation>
    <scope>NUCLEOTIDE SEQUENCE [LARGE SCALE GENOMIC DNA]</scope>
    <source>
        <strain evidence="1 2">LOR1-02</strain>
    </source>
</reference>
<accession>A0ABT9EDA7</accession>
<comment type="caution">
    <text evidence="1">The sequence shown here is derived from an EMBL/GenBank/DDBJ whole genome shotgun (WGS) entry which is preliminary data.</text>
</comment>
<name>A0ABT9EDA7_9PROT</name>
<dbReference type="Proteomes" id="UP001243009">
    <property type="component" value="Unassembled WGS sequence"/>
</dbReference>
<dbReference type="NCBIfam" id="NF033572">
    <property type="entry name" value="transpos_ISKra4"/>
    <property type="match status" value="1"/>
</dbReference>
<keyword evidence="2" id="KW-1185">Reference proteome</keyword>
<dbReference type="EMBL" id="JAUTWS010000142">
    <property type="protein sequence ID" value="MDO9713963.1"/>
    <property type="molecule type" value="Genomic_DNA"/>
</dbReference>
<evidence type="ECO:0000313" key="1">
    <source>
        <dbReference type="EMBL" id="MDO9713963.1"/>
    </source>
</evidence>